<evidence type="ECO:0000259" key="1">
    <source>
        <dbReference type="Pfam" id="PF01636"/>
    </source>
</evidence>
<dbReference type="SUPFAM" id="SSF56112">
    <property type="entry name" value="Protein kinase-like (PK-like)"/>
    <property type="match status" value="1"/>
</dbReference>
<reference evidence="2 3" key="1">
    <citation type="submission" date="2020-08" db="EMBL/GenBank/DDBJ databases">
        <title>Sequencing the genomes of 1000 actinobacteria strains.</title>
        <authorList>
            <person name="Klenk H.-P."/>
        </authorList>
    </citation>
    <scope>NUCLEOTIDE SEQUENCE [LARGE SCALE GENOMIC DNA]</scope>
    <source>
        <strain evidence="2 3">DSM 44320</strain>
    </source>
</reference>
<dbReference type="GeneID" id="95387955"/>
<accession>A0A7W5UVN0</accession>
<dbReference type="EMBL" id="JACIBV010000001">
    <property type="protein sequence ID" value="MBB3725532.1"/>
    <property type="molecule type" value="Genomic_DNA"/>
</dbReference>
<feature type="domain" description="Aminoglycoside phosphotransferase" evidence="1">
    <location>
        <begin position="5"/>
        <end position="107"/>
    </location>
</feature>
<dbReference type="RefSeq" id="WP_183644992.1">
    <property type="nucleotide sequence ID" value="NZ_JACIBV010000001.1"/>
</dbReference>
<proteinExistence type="predicted"/>
<name>A0A7W5UVN0_9ACTN</name>
<keyword evidence="3" id="KW-1185">Reference proteome</keyword>
<keyword evidence="2" id="KW-0808">Transferase</keyword>
<dbReference type="Gene3D" id="3.90.1200.10">
    <property type="match status" value="1"/>
</dbReference>
<protein>
    <submittedName>
        <fullName evidence="2">Ser/Thr protein kinase RdoA (MazF antagonist)</fullName>
    </submittedName>
</protein>
<feature type="domain" description="Aminoglycoside phosphotransferase" evidence="1">
    <location>
        <begin position="111"/>
        <end position="153"/>
    </location>
</feature>
<dbReference type="AlphaFoldDB" id="A0A7W5UVN0"/>
<evidence type="ECO:0000313" key="3">
    <source>
        <dbReference type="Proteomes" id="UP000579945"/>
    </source>
</evidence>
<dbReference type="InterPro" id="IPR011009">
    <property type="entry name" value="Kinase-like_dom_sf"/>
</dbReference>
<comment type="caution">
    <text evidence="2">The sequence shown here is derived from an EMBL/GenBank/DDBJ whole genome shotgun (WGS) entry which is preliminary data.</text>
</comment>
<dbReference type="InterPro" id="IPR002575">
    <property type="entry name" value="Aminoglycoside_PTrfase"/>
</dbReference>
<dbReference type="Proteomes" id="UP000579945">
    <property type="component" value="Unassembled WGS sequence"/>
</dbReference>
<sequence>MRIGRLLGSGRSADVFALDDGRVLRRYRDGHDATEEAALMSYLADRGFPVPVVHPVPAAPARGDLVMQRLSGPTMLQALACGALTPRQAGRVLARLLHRLHGIPARISRAADQRVLHLDLHPDNVVLTPRGPVVIDWCNAVEGAPGLDWAMSALILAQVAVDPDGGPAPLAHSTLSSLLKGLGGSVDLGDEKAGFLRQARERRAGDRGLSRREVGLLDAATALVLGRL</sequence>
<keyword evidence="2" id="KW-0418">Kinase</keyword>
<gene>
    <name evidence="2" type="ORF">FHR33_001392</name>
</gene>
<organism evidence="2 3">
    <name type="scientific">Nonomuraea dietziae</name>
    <dbReference type="NCBI Taxonomy" id="65515"/>
    <lineage>
        <taxon>Bacteria</taxon>
        <taxon>Bacillati</taxon>
        <taxon>Actinomycetota</taxon>
        <taxon>Actinomycetes</taxon>
        <taxon>Streptosporangiales</taxon>
        <taxon>Streptosporangiaceae</taxon>
        <taxon>Nonomuraea</taxon>
    </lineage>
</organism>
<evidence type="ECO:0000313" key="2">
    <source>
        <dbReference type="EMBL" id="MBB3725532.1"/>
    </source>
</evidence>
<dbReference type="GO" id="GO:0016301">
    <property type="term" value="F:kinase activity"/>
    <property type="evidence" value="ECO:0007669"/>
    <property type="project" value="UniProtKB-KW"/>
</dbReference>
<dbReference type="Pfam" id="PF01636">
    <property type="entry name" value="APH"/>
    <property type="match status" value="2"/>
</dbReference>